<keyword evidence="2" id="KW-1185">Reference proteome</keyword>
<gene>
    <name evidence="1" type="ORF">ABS766_13785</name>
</gene>
<name>A0ABW8Z1Z7_9FLAO</name>
<dbReference type="PROSITE" id="PS51257">
    <property type="entry name" value="PROKAR_LIPOPROTEIN"/>
    <property type="match status" value="1"/>
</dbReference>
<comment type="caution">
    <text evidence="1">The sequence shown here is derived from an EMBL/GenBank/DDBJ whole genome shotgun (WGS) entry which is preliminary data.</text>
</comment>
<proteinExistence type="predicted"/>
<accession>A0ABW8Z1Z7</accession>
<dbReference type="EMBL" id="JBELPZ010000017">
    <property type="protein sequence ID" value="MFL9845493.1"/>
    <property type="molecule type" value="Genomic_DNA"/>
</dbReference>
<evidence type="ECO:0000313" key="1">
    <source>
        <dbReference type="EMBL" id="MFL9845493.1"/>
    </source>
</evidence>
<reference evidence="1 2" key="1">
    <citation type="submission" date="2024-06" db="EMBL/GenBank/DDBJ databases">
        <authorList>
            <person name="Kaempfer P."/>
            <person name="Viver T."/>
        </authorList>
    </citation>
    <scope>NUCLEOTIDE SEQUENCE [LARGE SCALE GENOMIC DNA]</scope>
    <source>
        <strain evidence="1 2">ST-119</strain>
    </source>
</reference>
<evidence type="ECO:0000313" key="2">
    <source>
        <dbReference type="Proteomes" id="UP001629156"/>
    </source>
</evidence>
<dbReference type="RefSeq" id="WP_408085775.1">
    <property type="nucleotide sequence ID" value="NZ_JBELPZ010000017.1"/>
</dbReference>
<sequence>MRIIPFLLLILFSSCKFSDKQVPDKDELLKQRLEQLDLSKVSDYPSLPECDSISDKKRKKECFFTTMAQLIQQKLDTDTLAILYPEIDTIAVEVTIYPDATLSFSPKFSNDSLKYNTSKIDSLLKSRLVNFPPIEPAQKEGVPVKTQFILPVILDVEQ</sequence>
<evidence type="ECO:0008006" key="3">
    <source>
        <dbReference type="Google" id="ProtNLM"/>
    </source>
</evidence>
<protein>
    <recommendedName>
        <fullName evidence="3">TonB C-terminal domain-containing protein</fullName>
    </recommendedName>
</protein>
<organism evidence="1 2">
    <name type="scientific">Flavobacterium rhizosphaerae</name>
    <dbReference type="NCBI Taxonomy" id="3163298"/>
    <lineage>
        <taxon>Bacteria</taxon>
        <taxon>Pseudomonadati</taxon>
        <taxon>Bacteroidota</taxon>
        <taxon>Flavobacteriia</taxon>
        <taxon>Flavobacteriales</taxon>
        <taxon>Flavobacteriaceae</taxon>
        <taxon>Flavobacterium</taxon>
    </lineage>
</organism>
<dbReference type="Proteomes" id="UP001629156">
    <property type="component" value="Unassembled WGS sequence"/>
</dbReference>